<dbReference type="AlphaFoldDB" id="A0A3A8Q9Q6"/>
<sequence>MPFVARLKGRSELFLLAEPGLLEGAANTAFNPAGRCLEIAYERFAAELEEEIELDSGDLTAEQRAAFTEYWQEMEAKARRRQTAEVLQAHASKHPVRYDAERRGGVFLREDTYPWADAIARLDEWLRHAADEDVIGDIGTYARKAWIKTSLPGRDGELIGLQINADTRAEPVARFLAFVDGCGGYASVRAERTGREIIFWSADGTEHFGSTDFYCYERPLTRCER</sequence>
<dbReference type="OrthoDB" id="5519905at2"/>
<protein>
    <submittedName>
        <fullName evidence="1">Uncharacterized protein</fullName>
    </submittedName>
</protein>
<gene>
    <name evidence="1" type="ORF">D7W81_19810</name>
</gene>
<dbReference type="RefSeq" id="WP_120556946.1">
    <property type="nucleotide sequence ID" value="NZ_RAWK01000114.1"/>
</dbReference>
<evidence type="ECO:0000313" key="2">
    <source>
        <dbReference type="Proteomes" id="UP000267003"/>
    </source>
</evidence>
<dbReference type="Proteomes" id="UP000267003">
    <property type="component" value="Unassembled WGS sequence"/>
</dbReference>
<reference evidence="2" key="1">
    <citation type="submission" date="2018-09" db="EMBL/GenBank/DDBJ databases">
        <authorList>
            <person name="Livingstone P.G."/>
            <person name="Whitworth D.E."/>
        </authorList>
    </citation>
    <scope>NUCLEOTIDE SEQUENCE [LARGE SCALE GENOMIC DNA]</scope>
    <source>
        <strain evidence="2">AB050A</strain>
    </source>
</reference>
<keyword evidence="2" id="KW-1185">Reference proteome</keyword>
<comment type="caution">
    <text evidence="1">The sequence shown here is derived from an EMBL/GenBank/DDBJ whole genome shotgun (WGS) entry which is preliminary data.</text>
</comment>
<evidence type="ECO:0000313" key="1">
    <source>
        <dbReference type="EMBL" id="RKH63750.1"/>
    </source>
</evidence>
<organism evidence="1 2">
    <name type="scientific">Corallococcus aberystwythensis</name>
    <dbReference type="NCBI Taxonomy" id="2316722"/>
    <lineage>
        <taxon>Bacteria</taxon>
        <taxon>Pseudomonadati</taxon>
        <taxon>Myxococcota</taxon>
        <taxon>Myxococcia</taxon>
        <taxon>Myxococcales</taxon>
        <taxon>Cystobacterineae</taxon>
        <taxon>Myxococcaceae</taxon>
        <taxon>Corallococcus</taxon>
    </lineage>
</organism>
<accession>A0A3A8Q9Q6</accession>
<dbReference type="EMBL" id="RAWK01000114">
    <property type="protein sequence ID" value="RKH63750.1"/>
    <property type="molecule type" value="Genomic_DNA"/>
</dbReference>
<proteinExistence type="predicted"/>
<name>A0A3A8Q9Q6_9BACT</name>